<keyword evidence="7" id="KW-0413">Isomerase</keyword>
<organism evidence="8 9">
    <name type="scientific">Brachyspira suanatina</name>
    <dbReference type="NCBI Taxonomy" id="381802"/>
    <lineage>
        <taxon>Bacteria</taxon>
        <taxon>Pseudomonadati</taxon>
        <taxon>Spirochaetota</taxon>
        <taxon>Spirochaetia</taxon>
        <taxon>Brachyspirales</taxon>
        <taxon>Brachyspiraceae</taxon>
        <taxon>Brachyspira</taxon>
    </lineage>
</organism>
<dbReference type="PANTHER" id="PTHR21047">
    <property type="entry name" value="DTDP-6-DEOXY-D-GLUCOSE-3,5 EPIMERASE"/>
    <property type="match status" value="1"/>
</dbReference>
<dbReference type="OrthoDB" id="9800680at2"/>
<gene>
    <name evidence="8" type="ORF">BRSU_2821</name>
</gene>
<comment type="function">
    <text evidence="2 7">Catalyzes the epimerization of the C3' and C5'positions of dTDP-6-deoxy-D-xylo-4-hexulose, forming dTDP-6-deoxy-L-lyxo-4-hexulose.</text>
</comment>
<dbReference type="NCBIfam" id="TIGR01221">
    <property type="entry name" value="rmlC"/>
    <property type="match status" value="1"/>
</dbReference>
<proteinExistence type="inferred from homology"/>
<comment type="subunit">
    <text evidence="7">Homodimer.</text>
</comment>
<dbReference type="GO" id="GO:0000271">
    <property type="term" value="P:polysaccharide biosynthetic process"/>
    <property type="evidence" value="ECO:0007669"/>
    <property type="project" value="TreeGrafter"/>
</dbReference>
<dbReference type="PANTHER" id="PTHR21047:SF2">
    <property type="entry name" value="THYMIDINE DIPHOSPHO-4-KETO-RHAMNOSE 3,5-EPIMERASE"/>
    <property type="match status" value="1"/>
</dbReference>
<protein>
    <recommendedName>
        <fullName evidence="4 7">dTDP-4-dehydrorhamnose 3,5-epimerase</fullName>
        <ecNumber evidence="3 7">5.1.3.13</ecNumber>
    </recommendedName>
    <alternativeName>
        <fullName evidence="7">Thymidine diphospho-4-keto-rhamnose 3,5-epimerase</fullName>
    </alternativeName>
</protein>
<feature type="site" description="Participates in a stacking interaction with the thymidine ring of dTDP-4-oxo-6-deoxyglucose" evidence="6">
    <location>
        <position position="138"/>
    </location>
</feature>
<dbReference type="EC" id="5.1.3.13" evidence="3 7"/>
<dbReference type="SUPFAM" id="SSF51182">
    <property type="entry name" value="RmlC-like cupins"/>
    <property type="match status" value="1"/>
</dbReference>
<dbReference type="AlphaFoldDB" id="A0A0G4KAY6"/>
<dbReference type="GO" id="GO:0005829">
    <property type="term" value="C:cytosol"/>
    <property type="evidence" value="ECO:0007669"/>
    <property type="project" value="TreeGrafter"/>
</dbReference>
<dbReference type="RefSeq" id="WP_048596185.1">
    <property type="nucleotide sequence ID" value="NZ_CVLB01000004.1"/>
</dbReference>
<evidence type="ECO:0000256" key="2">
    <source>
        <dbReference type="ARBA" id="ARBA00001997"/>
    </source>
</evidence>
<name>A0A0G4KAY6_9SPIR</name>
<sequence>MTIEKTNIEGAYIIQNNYIEDERGYFLRLFCNDELKKAGIDFEVKQSNMSYSTKKGTLRGMHYQVAPYAEIKVVRCIKGSVFDAIADIRKDSPTYGQHFTVELSEKNGKMIYIPPYVAHGIQTLEDDSMICYFVSASFVPNAYGYLRWDDPAFNIKWPECENRIMTDKDRNIPDFKL</sequence>
<dbReference type="CDD" id="cd00438">
    <property type="entry name" value="cupin_RmlC"/>
    <property type="match status" value="1"/>
</dbReference>
<feature type="active site" description="Proton donor" evidence="5">
    <location>
        <position position="132"/>
    </location>
</feature>
<dbReference type="Proteomes" id="UP000043763">
    <property type="component" value="Unassembled WGS sequence"/>
</dbReference>
<keyword evidence="9" id="KW-1185">Reference proteome</keyword>
<evidence type="ECO:0000256" key="3">
    <source>
        <dbReference type="ARBA" id="ARBA00012098"/>
    </source>
</evidence>
<evidence type="ECO:0000256" key="4">
    <source>
        <dbReference type="ARBA" id="ARBA00019595"/>
    </source>
</evidence>
<evidence type="ECO:0000313" key="9">
    <source>
        <dbReference type="Proteomes" id="UP000043763"/>
    </source>
</evidence>
<dbReference type="GO" id="GO:0008830">
    <property type="term" value="F:dTDP-4-dehydrorhamnose 3,5-epimerase activity"/>
    <property type="evidence" value="ECO:0007669"/>
    <property type="project" value="UniProtKB-UniRule"/>
</dbReference>
<evidence type="ECO:0000313" key="8">
    <source>
        <dbReference type="EMBL" id="CRF35715.1"/>
    </source>
</evidence>
<evidence type="ECO:0000256" key="7">
    <source>
        <dbReference type="RuleBase" id="RU364069"/>
    </source>
</evidence>
<dbReference type="Pfam" id="PF00908">
    <property type="entry name" value="dTDP_sugar_isom"/>
    <property type="match status" value="1"/>
</dbReference>
<dbReference type="EMBL" id="CVLB01000004">
    <property type="protein sequence ID" value="CRF35715.1"/>
    <property type="molecule type" value="Genomic_DNA"/>
</dbReference>
<comment type="similarity">
    <text evidence="7">Belongs to the dTDP-4-dehydrorhamnose 3,5-epimerase family.</text>
</comment>
<comment type="pathway">
    <text evidence="7">Carbohydrate biosynthesis; dTDP-L-rhamnose biosynthesis.</text>
</comment>
<feature type="active site" description="Proton acceptor" evidence="5">
    <location>
        <position position="62"/>
    </location>
</feature>
<accession>A0A0G4KAY6</accession>
<dbReference type="Gene3D" id="2.60.120.10">
    <property type="entry name" value="Jelly Rolls"/>
    <property type="match status" value="1"/>
</dbReference>
<dbReference type="UniPathway" id="UPA00124"/>
<dbReference type="GO" id="GO:0019305">
    <property type="term" value="P:dTDP-rhamnose biosynthetic process"/>
    <property type="evidence" value="ECO:0007669"/>
    <property type="project" value="UniProtKB-UniRule"/>
</dbReference>
<evidence type="ECO:0000256" key="6">
    <source>
        <dbReference type="PIRSR" id="PIRSR600888-3"/>
    </source>
</evidence>
<evidence type="ECO:0000256" key="5">
    <source>
        <dbReference type="PIRSR" id="PIRSR600888-1"/>
    </source>
</evidence>
<dbReference type="InterPro" id="IPR000888">
    <property type="entry name" value="RmlC-like"/>
</dbReference>
<evidence type="ECO:0000256" key="1">
    <source>
        <dbReference type="ARBA" id="ARBA00001298"/>
    </source>
</evidence>
<dbReference type="InterPro" id="IPR011051">
    <property type="entry name" value="RmlC_Cupin_sf"/>
</dbReference>
<reference evidence="9" key="1">
    <citation type="submission" date="2015-04" db="EMBL/GenBank/DDBJ databases">
        <authorList>
            <person name="Mushtaq Mamoona"/>
        </authorList>
    </citation>
    <scope>NUCLEOTIDE SEQUENCE [LARGE SCALE GENOMIC DNA]</scope>
    <source>
        <strain evidence="9">AN4859/03</strain>
    </source>
</reference>
<comment type="catalytic activity">
    <reaction evidence="1 7">
        <text>dTDP-4-dehydro-6-deoxy-alpha-D-glucose = dTDP-4-dehydro-beta-L-rhamnose</text>
        <dbReference type="Rhea" id="RHEA:16969"/>
        <dbReference type="ChEBI" id="CHEBI:57649"/>
        <dbReference type="ChEBI" id="CHEBI:62830"/>
        <dbReference type="EC" id="5.1.3.13"/>
    </reaction>
</comment>
<dbReference type="InterPro" id="IPR014710">
    <property type="entry name" value="RmlC-like_jellyroll"/>
</dbReference>